<dbReference type="SUPFAM" id="SSF54506">
    <property type="entry name" value="Diaminopimelate epimerase-like"/>
    <property type="match status" value="1"/>
</dbReference>
<accession>A0AAW5JT80</accession>
<evidence type="ECO:0000256" key="3">
    <source>
        <dbReference type="PIRSR" id="PIRSR016184-1"/>
    </source>
</evidence>
<proteinExistence type="inferred from homology"/>
<protein>
    <submittedName>
        <fullName evidence="4">PhzF family phenazine biosynthesis protein</fullName>
    </submittedName>
</protein>
<dbReference type="Gene3D" id="3.10.310.10">
    <property type="entry name" value="Diaminopimelate Epimerase, Chain A, domain 1"/>
    <property type="match status" value="2"/>
</dbReference>
<sequence length="288" mass="31066">MRLFIVDAFAKRRFAGNQAGVALLPAGEDFPEPGFMQALAAELRHSETAFVKRLGPDRFRLRYFTPEGEVDLCGHATIAAFTVLREADGLPVGSCTALTRAGALAIQVEEEAVWMDMAPPRVLRALTGREAAAVYRAYGLPEECRPVALPVQVVSTGLADVLLPVDSGETLAAAIQDEAEVKRLSEELDVVGVHMFCRTPGTRAVALCRNFAPRYAIPEEAATGTSNGALTYYLYRLGLVEAGAENRFFQGESMGKPSEIRTRLLETPSGPKVLVGGQAVLSLRCELL</sequence>
<organism evidence="4 5">
    <name type="scientific">Intestinimonas massiliensis</name>
    <name type="common">ex Afouda et al. 2020</name>
    <dbReference type="NCBI Taxonomy" id="1673721"/>
    <lineage>
        <taxon>Bacteria</taxon>
        <taxon>Bacillati</taxon>
        <taxon>Bacillota</taxon>
        <taxon>Clostridia</taxon>
        <taxon>Eubacteriales</taxon>
        <taxon>Intestinimonas</taxon>
    </lineage>
</organism>
<dbReference type="InterPro" id="IPR003719">
    <property type="entry name" value="Phenazine_PhzF-like"/>
</dbReference>
<dbReference type="NCBIfam" id="TIGR00654">
    <property type="entry name" value="PhzF_family"/>
    <property type="match status" value="1"/>
</dbReference>
<evidence type="ECO:0000256" key="2">
    <source>
        <dbReference type="ARBA" id="ARBA00023235"/>
    </source>
</evidence>
<reference evidence="4" key="1">
    <citation type="submission" date="2022-06" db="EMBL/GenBank/DDBJ databases">
        <title>Isolation of gut microbiota from human fecal samples.</title>
        <authorList>
            <person name="Pamer E.G."/>
            <person name="Barat B."/>
            <person name="Waligurski E."/>
            <person name="Medina S."/>
            <person name="Paddock L."/>
            <person name="Mostad J."/>
        </authorList>
    </citation>
    <scope>NUCLEOTIDE SEQUENCE</scope>
    <source>
        <strain evidence="4">DFI.9.91</strain>
    </source>
</reference>
<keyword evidence="2" id="KW-0413">Isomerase</keyword>
<dbReference type="EMBL" id="JANFYS010000024">
    <property type="protein sequence ID" value="MCQ4771114.1"/>
    <property type="molecule type" value="Genomic_DNA"/>
</dbReference>
<dbReference type="Pfam" id="PF02567">
    <property type="entry name" value="PhzC-PhzF"/>
    <property type="match status" value="1"/>
</dbReference>
<dbReference type="PANTHER" id="PTHR13774">
    <property type="entry name" value="PHENAZINE BIOSYNTHESIS PROTEIN"/>
    <property type="match status" value="1"/>
</dbReference>
<comment type="similarity">
    <text evidence="1">Belongs to the PhzF family.</text>
</comment>
<dbReference type="AlphaFoldDB" id="A0AAW5JT80"/>
<dbReference type="GO" id="GO:0016853">
    <property type="term" value="F:isomerase activity"/>
    <property type="evidence" value="ECO:0007669"/>
    <property type="project" value="UniProtKB-KW"/>
</dbReference>
<comment type="caution">
    <text evidence="4">The sequence shown here is derived from an EMBL/GenBank/DDBJ whole genome shotgun (WGS) entry which is preliminary data.</text>
</comment>
<name>A0AAW5JT80_9FIRM</name>
<dbReference type="PIRSF" id="PIRSF016184">
    <property type="entry name" value="PhzC_PhzF"/>
    <property type="match status" value="1"/>
</dbReference>
<evidence type="ECO:0000256" key="1">
    <source>
        <dbReference type="ARBA" id="ARBA00008270"/>
    </source>
</evidence>
<evidence type="ECO:0000313" key="4">
    <source>
        <dbReference type="EMBL" id="MCQ4771114.1"/>
    </source>
</evidence>
<evidence type="ECO:0000313" key="5">
    <source>
        <dbReference type="Proteomes" id="UP001204562"/>
    </source>
</evidence>
<dbReference type="PANTHER" id="PTHR13774:SF39">
    <property type="entry name" value="BIOSYNTHESIS PROTEIN, PUTATIVE-RELATED"/>
    <property type="match status" value="1"/>
</dbReference>
<dbReference type="GO" id="GO:0005737">
    <property type="term" value="C:cytoplasm"/>
    <property type="evidence" value="ECO:0007669"/>
    <property type="project" value="TreeGrafter"/>
</dbReference>
<feature type="active site" evidence="3">
    <location>
        <position position="47"/>
    </location>
</feature>
<gene>
    <name evidence="4" type="ORF">NE579_11665</name>
</gene>
<dbReference type="RefSeq" id="WP_256304383.1">
    <property type="nucleotide sequence ID" value="NZ_JANFYS010000024.1"/>
</dbReference>
<dbReference type="Proteomes" id="UP001204562">
    <property type="component" value="Unassembled WGS sequence"/>
</dbReference>